<accession>A0AAV5S5S7</accession>
<dbReference type="AlphaFoldDB" id="A0AAV5S5S7"/>
<comment type="caution">
    <text evidence="1">The sequence shown here is derived from an EMBL/GenBank/DDBJ whole genome shotgun (WGS) entry which is preliminary data.</text>
</comment>
<dbReference type="EMBL" id="BTGD01000025">
    <property type="protein sequence ID" value="GMM59045.1"/>
    <property type="molecule type" value="Genomic_DNA"/>
</dbReference>
<dbReference type="Proteomes" id="UP001377567">
    <property type="component" value="Unassembled WGS sequence"/>
</dbReference>
<evidence type="ECO:0000313" key="2">
    <source>
        <dbReference type="Proteomes" id="UP001377567"/>
    </source>
</evidence>
<evidence type="ECO:0000313" key="1">
    <source>
        <dbReference type="EMBL" id="GMM59045.1"/>
    </source>
</evidence>
<reference evidence="1 2" key="1">
    <citation type="journal article" date="2023" name="Elife">
        <title>Identification of key yeast species and microbe-microbe interactions impacting larval growth of Drosophila in the wild.</title>
        <authorList>
            <person name="Mure A."/>
            <person name="Sugiura Y."/>
            <person name="Maeda R."/>
            <person name="Honda K."/>
            <person name="Sakurai N."/>
            <person name="Takahashi Y."/>
            <person name="Watada M."/>
            <person name="Katoh T."/>
            <person name="Gotoh A."/>
            <person name="Gotoh Y."/>
            <person name="Taniguchi I."/>
            <person name="Nakamura K."/>
            <person name="Hayashi T."/>
            <person name="Katayama T."/>
            <person name="Uemura T."/>
            <person name="Hattori Y."/>
        </authorList>
    </citation>
    <scope>NUCLEOTIDE SEQUENCE [LARGE SCALE GENOMIC DNA]</scope>
    <source>
        <strain evidence="1 2">KH-74</strain>
    </source>
</reference>
<organism evidence="1 2">
    <name type="scientific">Maudiozyma humilis</name>
    <name type="common">Sour dough yeast</name>
    <name type="synonym">Kazachstania humilis</name>
    <dbReference type="NCBI Taxonomy" id="51915"/>
    <lineage>
        <taxon>Eukaryota</taxon>
        <taxon>Fungi</taxon>
        <taxon>Dikarya</taxon>
        <taxon>Ascomycota</taxon>
        <taxon>Saccharomycotina</taxon>
        <taxon>Saccharomycetes</taxon>
        <taxon>Saccharomycetales</taxon>
        <taxon>Saccharomycetaceae</taxon>
        <taxon>Maudiozyma</taxon>
    </lineage>
</organism>
<sequence length="299" mass="33832">MSQEAEDVNVLLLKQLVPFTLNISHYMTDLAYTLYYSVMLHHGDNSKAVQELQQSKMELCDEIYKLRDGFRTMLNRPSGSLFARLSGRSENEGEAQDSSSESALEDDEEVYKLIQTFRKLFDSELLRVIKFMNEMVERDLALGPGGPSAPADPERAKLLVQLKNCMLGFYNLINFVKRIPVKSHGTAAAPAAATRSAETEQAPSTDDRQYMESIVAVLRDELLATWKVELDLLNCKIFSLISQNTEILALFHEHQRKTGVPSAPVDRNGITEDSQTFIQLISWLKDEQVFNDSKHRGQL</sequence>
<gene>
    <name evidence="1" type="ORF">DAKH74_056620</name>
</gene>
<protein>
    <submittedName>
        <fullName evidence="1">Uncharacterized protein</fullName>
    </submittedName>
</protein>
<keyword evidence="2" id="KW-1185">Reference proteome</keyword>
<proteinExistence type="predicted"/>
<name>A0AAV5S5S7_MAUHU</name>